<evidence type="ECO:0000256" key="1">
    <source>
        <dbReference type="SAM" id="SignalP"/>
    </source>
</evidence>
<gene>
    <name evidence="2" type="ORF">GD597_09635</name>
</gene>
<feature type="signal peptide" evidence="1">
    <location>
        <begin position="1"/>
        <end position="22"/>
    </location>
</feature>
<dbReference type="InterPro" id="IPR021428">
    <property type="entry name" value="DUF3078"/>
</dbReference>
<dbReference type="EMBL" id="WHPF01000006">
    <property type="protein sequence ID" value="NNV55720.1"/>
    <property type="molecule type" value="Genomic_DNA"/>
</dbReference>
<evidence type="ECO:0000313" key="2">
    <source>
        <dbReference type="EMBL" id="NNV55720.1"/>
    </source>
</evidence>
<dbReference type="Proteomes" id="UP000598971">
    <property type="component" value="Unassembled WGS sequence"/>
</dbReference>
<organism evidence="2 3">
    <name type="scientific">Limnovirga soli</name>
    <dbReference type="NCBI Taxonomy" id="2656915"/>
    <lineage>
        <taxon>Bacteria</taxon>
        <taxon>Pseudomonadati</taxon>
        <taxon>Bacteroidota</taxon>
        <taxon>Chitinophagia</taxon>
        <taxon>Chitinophagales</taxon>
        <taxon>Chitinophagaceae</taxon>
        <taxon>Limnovirga</taxon>
    </lineage>
</organism>
<keyword evidence="1" id="KW-0732">Signal</keyword>
<evidence type="ECO:0000313" key="3">
    <source>
        <dbReference type="Proteomes" id="UP000598971"/>
    </source>
</evidence>
<dbReference type="Pfam" id="PF11276">
    <property type="entry name" value="DUF3078"/>
    <property type="match status" value="1"/>
</dbReference>
<sequence length="318" mass="35673">MSKHALLSIVCFAMVFMSSAQDYIPVKVLPSEIFKTVKKDQNDTAKWTWKRGGMVNLNVAQGSLSNWASGGDNFTIAVASYLNYHILNKGPKHNWDNSADFNFGYINTTSLGSRKNDDRLDVLSKYGYSIDSTGKWYLSALFNFRSQFFDGNSYSNNVATLNSTLLSPAYLFLAAGFDFKPYKHYSLFFSPVTERMTIVASKRLSDKGLYGVPAGSHSINQIGAFASTTFTSPVFKNVVYKGKMDLFSDYGHNPENVDMYFTNFFNFKINKFLSATYNLDLIYDDDVKLFGKNSDSPGLQLKSLIGIGFSMPFNVIMN</sequence>
<dbReference type="RefSeq" id="WP_171607651.1">
    <property type="nucleotide sequence ID" value="NZ_WHPF01000006.1"/>
</dbReference>
<dbReference type="AlphaFoldDB" id="A0A8J8FDH8"/>
<proteinExistence type="predicted"/>
<name>A0A8J8FDH8_9BACT</name>
<keyword evidence="3" id="KW-1185">Reference proteome</keyword>
<protein>
    <submittedName>
        <fullName evidence="2">DUF3078 domain-containing protein</fullName>
    </submittedName>
</protein>
<feature type="chain" id="PRO_5035242606" evidence="1">
    <location>
        <begin position="23"/>
        <end position="318"/>
    </location>
</feature>
<comment type="caution">
    <text evidence="2">The sequence shown here is derived from an EMBL/GenBank/DDBJ whole genome shotgun (WGS) entry which is preliminary data.</text>
</comment>
<accession>A0A8J8FDH8</accession>
<reference evidence="2" key="1">
    <citation type="submission" date="2019-10" db="EMBL/GenBank/DDBJ databases">
        <title>Draft genome sequence of Panacibacter sp. KCS-6.</title>
        <authorList>
            <person name="Yim K.J."/>
        </authorList>
    </citation>
    <scope>NUCLEOTIDE SEQUENCE</scope>
    <source>
        <strain evidence="2">KCS-6</strain>
    </source>
</reference>